<sequence>MVVEIFKRIQETHLPEIQRQFKINTEMDFKRTVNLRILMQHFLENYFFTAPISVQKIF</sequence>
<reference evidence="1 2" key="1">
    <citation type="submission" date="2015-07" db="EMBL/GenBank/DDBJ databases">
        <title>The genome of Dufourea novaeangliae.</title>
        <authorList>
            <person name="Pan H."/>
            <person name="Kapheim K."/>
        </authorList>
    </citation>
    <scope>NUCLEOTIDE SEQUENCE [LARGE SCALE GENOMIC DNA]</scope>
    <source>
        <strain evidence="1">0120121106</strain>
        <tissue evidence="1">Whole body</tissue>
    </source>
</reference>
<protein>
    <submittedName>
        <fullName evidence="1">Uncharacterized protein</fullName>
    </submittedName>
</protein>
<organism evidence="1 2">
    <name type="scientific">Dufourea novaeangliae</name>
    <name type="common">Sweat bee</name>
    <dbReference type="NCBI Taxonomy" id="178035"/>
    <lineage>
        <taxon>Eukaryota</taxon>
        <taxon>Metazoa</taxon>
        <taxon>Ecdysozoa</taxon>
        <taxon>Arthropoda</taxon>
        <taxon>Hexapoda</taxon>
        <taxon>Insecta</taxon>
        <taxon>Pterygota</taxon>
        <taxon>Neoptera</taxon>
        <taxon>Endopterygota</taxon>
        <taxon>Hymenoptera</taxon>
        <taxon>Apocrita</taxon>
        <taxon>Aculeata</taxon>
        <taxon>Apoidea</taxon>
        <taxon>Anthophila</taxon>
        <taxon>Halictidae</taxon>
        <taxon>Rophitinae</taxon>
        <taxon>Dufourea</taxon>
    </lineage>
</organism>
<gene>
    <name evidence="1" type="ORF">WN55_03091</name>
</gene>
<evidence type="ECO:0000313" key="1">
    <source>
        <dbReference type="EMBL" id="KZC11466.1"/>
    </source>
</evidence>
<dbReference type="Proteomes" id="UP000076502">
    <property type="component" value="Unassembled WGS sequence"/>
</dbReference>
<dbReference type="EMBL" id="KQ434920">
    <property type="protein sequence ID" value="KZC11466.1"/>
    <property type="molecule type" value="Genomic_DNA"/>
</dbReference>
<name>A0A154PHW3_DUFNO</name>
<proteinExistence type="predicted"/>
<evidence type="ECO:0000313" key="2">
    <source>
        <dbReference type="Proteomes" id="UP000076502"/>
    </source>
</evidence>
<dbReference type="AlphaFoldDB" id="A0A154PHW3"/>
<keyword evidence="2" id="KW-1185">Reference proteome</keyword>
<accession>A0A154PHW3</accession>